<accession>A0ACC2ZKR2</accession>
<reference evidence="1" key="1">
    <citation type="submission" date="2022-10" db="EMBL/GenBank/DDBJ databases">
        <title>Culturing micro-colonial fungi from biological soil crusts in the Mojave desert and describing Neophaeococcomyces mojavensis, and introducing the new genera and species Taxawa tesnikishii.</title>
        <authorList>
            <person name="Kurbessoian T."/>
            <person name="Stajich J.E."/>
        </authorList>
    </citation>
    <scope>NUCLEOTIDE SEQUENCE</scope>
    <source>
        <strain evidence="1">JES_115</strain>
    </source>
</reference>
<protein>
    <submittedName>
        <fullName evidence="1">Uncharacterized protein</fullName>
    </submittedName>
</protein>
<name>A0ACC2ZKR2_9PEZI</name>
<sequence length="1049" mass="117687">MPMVAAVLADTKRLHRVVVPKALLLQTAQLLQARLGGLLGREVRHVPFSRKTPTDSDTIKEFYNIHREMLKASGLMLALPEHILSFMLSGLQRLSDGRIPEANQAIKVQAWMRNTCRDVLDECDVTLAVRTQLIYPSGSQMTVDGHPHRWQIAEALLELVGGHLWNLQTEFPQSIEVVRKDGGGFPVVFFLRADVEDALIVRLVNDICNGQLSVIPTRECTKSDRLAIKQFISGAKVRQGIAERINRMFPDKPVAKQSLYLLRGLLVHRILLLALKKRWNVQYGLHPNRDPIAVPFHAKGVPSEQAEWGHPDVAILFTCLAFYYGGLLAAQLRQSLEHLLKSDDPSNEYDRWTNSAKTLPGALRDWNAINVDDEAQLMEIWKHVRYDVVVIDYFLNNFVFPKHAKQFQMKLQASGWDIPLLSPADKTPPRPQTSKSTGRGSQALTTGFSGTNGNRTMLPLTIRQEDLPRLSHTNAEVLTYLLKGQSRQYVLVADSHGRRLSELELLKGLTRMEIRILIDAGAQILEMDNLSLVKAWLDVFPEAPAAVFFDNENKAITKDHTVQAAMRLRQLATTQSEQTCDGIEQLQPLYFSQGVDFCRRTEAASEYPDSLVDKDQRDAYLNALRQVEKQTLEQLYKPKIVAKSTKRVSPSTPQIAAYMKELNTRRKAFQDTGGVVQGSALQEVEQEREVAHEVEAVREVQKPVHYSALSFPGLHRDIASFVQTGRLAAGSAGYEQAFVTLRRTALGIKNGVSGEATASKLYVSAEFTKTIKLTQHRPNDNFLRPVNWILWSSVTETAILVIPEEAELIIPLVYQNQKSPTHLLTYSVPVTRKMLHFNSLDYYAMPGLPADWQAPMWLKIELGIFAGRLYFEYDEYDELRKFLGLHDAAALRGETTADAAAPAELDGTNEPVDDAVDEKETDAAAGQMQSFTNKPLSFLQEWLAVRRKGQEFVHTPMGYVCQGKSLTGKHPFFSRTTTDGAARPAPVGMAKDQGKEVTDTSGVDEDDSFDEDMSADGVDCDEGKDEDVFFDQSDLDDNGDFYDEEQLEE</sequence>
<dbReference type="EMBL" id="JAPDRP010000004">
    <property type="protein sequence ID" value="KAJ9648165.1"/>
    <property type="molecule type" value="Genomic_DNA"/>
</dbReference>
<organism evidence="1 2">
    <name type="scientific">Coniosporium tulheliwenetii</name>
    <dbReference type="NCBI Taxonomy" id="3383036"/>
    <lineage>
        <taxon>Eukaryota</taxon>
        <taxon>Fungi</taxon>
        <taxon>Dikarya</taxon>
        <taxon>Ascomycota</taxon>
        <taxon>Pezizomycotina</taxon>
        <taxon>Dothideomycetes</taxon>
        <taxon>Dothideomycetes incertae sedis</taxon>
        <taxon>Coniosporium</taxon>
    </lineage>
</organism>
<gene>
    <name evidence="1" type="ORF">H2199_001943</name>
</gene>
<keyword evidence="2" id="KW-1185">Reference proteome</keyword>
<comment type="caution">
    <text evidence="1">The sequence shown here is derived from an EMBL/GenBank/DDBJ whole genome shotgun (WGS) entry which is preliminary data.</text>
</comment>
<evidence type="ECO:0000313" key="2">
    <source>
        <dbReference type="Proteomes" id="UP001172680"/>
    </source>
</evidence>
<proteinExistence type="predicted"/>
<evidence type="ECO:0000313" key="1">
    <source>
        <dbReference type="EMBL" id="KAJ9648165.1"/>
    </source>
</evidence>
<dbReference type="Proteomes" id="UP001172680">
    <property type="component" value="Unassembled WGS sequence"/>
</dbReference>